<dbReference type="AlphaFoldDB" id="A0A2K0WCC9"/>
<proteinExistence type="predicted"/>
<protein>
    <recommendedName>
        <fullName evidence="3">Fucose-specific lectin</fullName>
    </recommendedName>
</protein>
<organism evidence="1 2">
    <name type="scientific">Gibberella nygamai</name>
    <name type="common">Bean root rot disease fungus</name>
    <name type="synonym">Fusarium nygamai</name>
    <dbReference type="NCBI Taxonomy" id="42673"/>
    <lineage>
        <taxon>Eukaryota</taxon>
        <taxon>Fungi</taxon>
        <taxon>Dikarya</taxon>
        <taxon>Ascomycota</taxon>
        <taxon>Pezizomycotina</taxon>
        <taxon>Sordariomycetes</taxon>
        <taxon>Hypocreomycetidae</taxon>
        <taxon>Hypocreales</taxon>
        <taxon>Nectriaceae</taxon>
        <taxon>Fusarium</taxon>
        <taxon>Fusarium fujikuroi species complex</taxon>
    </lineage>
</organism>
<accession>A0A2K0WCC9</accession>
<evidence type="ECO:0000313" key="1">
    <source>
        <dbReference type="EMBL" id="PNP79929.1"/>
    </source>
</evidence>
<reference evidence="1 2" key="1">
    <citation type="submission" date="2017-06" db="EMBL/GenBank/DDBJ databases">
        <title>Genome of Fusarium nygamai isolate CS10214.</title>
        <authorList>
            <person name="Gardiner D.M."/>
            <person name="Obanor F."/>
            <person name="Kazan K."/>
        </authorList>
    </citation>
    <scope>NUCLEOTIDE SEQUENCE [LARGE SCALE GENOMIC DNA]</scope>
    <source>
        <strain evidence="1 2">CS10214</strain>
    </source>
</reference>
<dbReference type="Gene3D" id="2.120.10.70">
    <property type="entry name" value="Fucose-specific lectin"/>
    <property type="match status" value="1"/>
</dbReference>
<name>A0A2K0WCC9_GIBNY</name>
<gene>
    <name evidence="1" type="ORF">FNYG_06626</name>
</gene>
<comment type="caution">
    <text evidence="1">The sequence shown here is derived from an EMBL/GenBank/DDBJ whole genome shotgun (WGS) entry which is preliminary data.</text>
</comment>
<evidence type="ECO:0000313" key="2">
    <source>
        <dbReference type="Proteomes" id="UP000236664"/>
    </source>
</evidence>
<dbReference type="SUPFAM" id="SSF89372">
    <property type="entry name" value="Fucose-specific lectin"/>
    <property type="match status" value="1"/>
</dbReference>
<evidence type="ECO:0008006" key="3">
    <source>
        <dbReference type="Google" id="ProtNLM"/>
    </source>
</evidence>
<sequence length="312" mass="33927">MSGEIRTIARALRSASHNTIPNGDITFLELSGRRLIEKVYDGEELKDQRMVAAGLREGSTAGYAVAKERTFAVYIGDDSIIKVSEFDEDSEEWDEDELEGLGDVSVHDEGHLTVAGLPSMNLVVYQAPDGTIKTIKHDKDSDRWTEEFDIPGSAAIGTPIAGFSTDEALIVSFFGEDNEIHVHSRDFENGDWTEETIPDSSFDDTVDSIIVAKDKDSGHFEAYVLANNTVYNITKTGSRDTVGSFSSDGDFVPSTKAESGGCYSNNWGNYCGGGYSCYRGCSCGCGQGYMCGCYSCGCGCRRPSRCPPRWGC</sequence>
<dbReference type="EMBL" id="MTQA01000087">
    <property type="protein sequence ID" value="PNP79929.1"/>
    <property type="molecule type" value="Genomic_DNA"/>
</dbReference>
<dbReference type="OrthoDB" id="5367135at2759"/>
<keyword evidence="2" id="KW-1185">Reference proteome</keyword>
<dbReference type="Proteomes" id="UP000236664">
    <property type="component" value="Unassembled WGS sequence"/>
</dbReference>